<evidence type="ECO:0000256" key="3">
    <source>
        <dbReference type="ARBA" id="ARBA00022692"/>
    </source>
</evidence>
<keyword evidence="5 9" id="KW-0297">G-protein coupled receptor</keyword>
<protein>
    <submittedName>
        <fullName evidence="13">Octopamine receptor Oamb-like</fullName>
    </submittedName>
</protein>
<dbReference type="Gene3D" id="1.20.1070.10">
    <property type="entry name" value="Rhodopsin 7-helix transmembrane proteins"/>
    <property type="match status" value="1"/>
</dbReference>
<evidence type="ECO:0000259" key="11">
    <source>
        <dbReference type="PROSITE" id="PS50262"/>
    </source>
</evidence>
<reference evidence="13" key="1">
    <citation type="submission" date="2025-08" db="UniProtKB">
        <authorList>
            <consortium name="RefSeq"/>
        </authorList>
    </citation>
    <scope>IDENTIFICATION</scope>
    <source>
        <tissue evidence="13">Tentacle</tissue>
    </source>
</reference>
<keyword evidence="7 9" id="KW-0675">Receptor</keyword>
<dbReference type="InterPro" id="IPR017452">
    <property type="entry name" value="GPCR_Rhodpsn_7TM"/>
</dbReference>
<sequence>MTGRWIFGSFTCKAWLLSNFWFCSASVFNLCLVSWDRYVAVTSSLHYNVRMRETKVQKMIILIWTISFSVAVVFITQFHINASSQAFNCTVQGNRGNGFTVILVTAAIFILSVLFLSFVNGKVWFAARRQNRKIQIEILEAIRLGLNASLNTMGNVENNTDNTDLSTPGRGGHGRTLTRTIKQEIKTFKAFLVVIGVFVVCWCPFYVCIVVDSFQYLNASIFYLSVVVSYCNSAVNIFIYGIFSREFRKALVSKFINCRCICSGT</sequence>
<dbReference type="SUPFAM" id="SSF81321">
    <property type="entry name" value="Family A G protein-coupled receptor-like"/>
    <property type="match status" value="1"/>
</dbReference>
<gene>
    <name evidence="13" type="primary">LOC116302214</name>
</gene>
<dbReference type="PRINTS" id="PR00237">
    <property type="entry name" value="GPCRRHODOPSN"/>
</dbReference>
<feature type="domain" description="G-protein coupled receptors family 1 profile" evidence="11">
    <location>
        <begin position="1"/>
        <end position="240"/>
    </location>
</feature>
<dbReference type="GeneID" id="116302214"/>
<keyword evidence="12" id="KW-1185">Reference proteome</keyword>
<dbReference type="AlphaFoldDB" id="A0A6P8IKM4"/>
<evidence type="ECO:0000256" key="8">
    <source>
        <dbReference type="ARBA" id="ARBA00023224"/>
    </source>
</evidence>
<name>A0A6P8IKM4_ACTTE</name>
<feature type="transmembrane region" description="Helical" evidence="10">
    <location>
        <begin position="59"/>
        <end position="80"/>
    </location>
</feature>
<evidence type="ECO:0000256" key="4">
    <source>
        <dbReference type="ARBA" id="ARBA00022989"/>
    </source>
</evidence>
<evidence type="ECO:0000256" key="2">
    <source>
        <dbReference type="ARBA" id="ARBA00022475"/>
    </source>
</evidence>
<feature type="transmembrane region" description="Helical" evidence="10">
    <location>
        <begin position="220"/>
        <end position="243"/>
    </location>
</feature>
<keyword evidence="6 10" id="KW-0472">Membrane</keyword>
<comment type="subcellular location">
    <subcellularLocation>
        <location evidence="1">Cell membrane</location>
        <topology evidence="1">Multi-pass membrane protein</topology>
    </subcellularLocation>
</comment>
<evidence type="ECO:0000256" key="6">
    <source>
        <dbReference type="ARBA" id="ARBA00023136"/>
    </source>
</evidence>
<evidence type="ECO:0000256" key="5">
    <source>
        <dbReference type="ARBA" id="ARBA00023040"/>
    </source>
</evidence>
<dbReference type="GO" id="GO:0005886">
    <property type="term" value="C:plasma membrane"/>
    <property type="evidence" value="ECO:0007669"/>
    <property type="project" value="UniProtKB-SubCell"/>
</dbReference>
<dbReference type="GO" id="GO:0004930">
    <property type="term" value="F:G protein-coupled receptor activity"/>
    <property type="evidence" value="ECO:0007669"/>
    <property type="project" value="UniProtKB-KW"/>
</dbReference>
<accession>A0A6P8IKM4</accession>
<dbReference type="InParanoid" id="A0A6P8IKM4"/>
<dbReference type="PANTHER" id="PTHR24248">
    <property type="entry name" value="ADRENERGIC RECEPTOR-RELATED G-PROTEIN COUPLED RECEPTOR"/>
    <property type="match status" value="1"/>
</dbReference>
<dbReference type="Pfam" id="PF00001">
    <property type="entry name" value="7tm_1"/>
    <property type="match status" value="1"/>
</dbReference>
<dbReference type="Proteomes" id="UP000515163">
    <property type="component" value="Unplaced"/>
</dbReference>
<evidence type="ECO:0000256" key="10">
    <source>
        <dbReference type="SAM" id="Phobius"/>
    </source>
</evidence>
<proteinExistence type="inferred from homology"/>
<evidence type="ECO:0000313" key="13">
    <source>
        <dbReference type="RefSeq" id="XP_031567307.1"/>
    </source>
</evidence>
<dbReference type="RefSeq" id="XP_031567307.1">
    <property type="nucleotide sequence ID" value="XM_031711447.1"/>
</dbReference>
<keyword evidence="3 9" id="KW-0812">Transmembrane</keyword>
<dbReference type="PROSITE" id="PS00237">
    <property type="entry name" value="G_PROTEIN_RECEP_F1_1"/>
    <property type="match status" value="1"/>
</dbReference>
<keyword evidence="2" id="KW-1003">Cell membrane</keyword>
<feature type="transmembrane region" description="Helical" evidence="10">
    <location>
        <begin position="190"/>
        <end position="214"/>
    </location>
</feature>
<feature type="transmembrane region" description="Helical" evidence="10">
    <location>
        <begin position="100"/>
        <end position="125"/>
    </location>
</feature>
<evidence type="ECO:0000313" key="12">
    <source>
        <dbReference type="Proteomes" id="UP000515163"/>
    </source>
</evidence>
<evidence type="ECO:0000256" key="1">
    <source>
        <dbReference type="ARBA" id="ARBA00004651"/>
    </source>
</evidence>
<feature type="transmembrane region" description="Helical" evidence="10">
    <location>
        <begin position="15"/>
        <end position="38"/>
    </location>
</feature>
<organism evidence="12 13">
    <name type="scientific">Actinia tenebrosa</name>
    <name type="common">Australian red waratah sea anemone</name>
    <dbReference type="NCBI Taxonomy" id="6105"/>
    <lineage>
        <taxon>Eukaryota</taxon>
        <taxon>Metazoa</taxon>
        <taxon>Cnidaria</taxon>
        <taxon>Anthozoa</taxon>
        <taxon>Hexacorallia</taxon>
        <taxon>Actiniaria</taxon>
        <taxon>Actiniidae</taxon>
        <taxon>Actinia</taxon>
    </lineage>
</organism>
<evidence type="ECO:0000256" key="7">
    <source>
        <dbReference type="ARBA" id="ARBA00023170"/>
    </source>
</evidence>
<keyword evidence="8 9" id="KW-0807">Transducer</keyword>
<dbReference type="PROSITE" id="PS50262">
    <property type="entry name" value="G_PROTEIN_RECEP_F1_2"/>
    <property type="match status" value="1"/>
</dbReference>
<keyword evidence="4 10" id="KW-1133">Transmembrane helix</keyword>
<dbReference type="InterPro" id="IPR000276">
    <property type="entry name" value="GPCR_Rhodpsn"/>
</dbReference>
<dbReference type="OrthoDB" id="5951059at2759"/>
<dbReference type="KEGG" id="aten:116302214"/>
<comment type="similarity">
    <text evidence="9">Belongs to the G-protein coupled receptor 1 family.</text>
</comment>
<evidence type="ECO:0000256" key="9">
    <source>
        <dbReference type="RuleBase" id="RU000688"/>
    </source>
</evidence>